<organism evidence="3 4">
    <name type="scientific">Saitozyma podzolica</name>
    <dbReference type="NCBI Taxonomy" id="1890683"/>
    <lineage>
        <taxon>Eukaryota</taxon>
        <taxon>Fungi</taxon>
        <taxon>Dikarya</taxon>
        <taxon>Basidiomycota</taxon>
        <taxon>Agaricomycotina</taxon>
        <taxon>Tremellomycetes</taxon>
        <taxon>Tremellales</taxon>
        <taxon>Trimorphomycetaceae</taxon>
        <taxon>Saitozyma</taxon>
    </lineage>
</organism>
<dbReference type="EMBL" id="RSCD01000029">
    <property type="protein sequence ID" value="RSH81552.1"/>
    <property type="molecule type" value="Genomic_DNA"/>
</dbReference>
<keyword evidence="4" id="KW-1185">Reference proteome</keyword>
<accession>A0A427XRL6</accession>
<feature type="region of interest" description="Disordered" evidence="1">
    <location>
        <begin position="164"/>
        <end position="197"/>
    </location>
</feature>
<feature type="compositionally biased region" description="Basic and acidic residues" evidence="1">
    <location>
        <begin position="45"/>
        <end position="55"/>
    </location>
</feature>
<feature type="compositionally biased region" description="Polar residues" evidence="1">
    <location>
        <begin position="385"/>
        <end position="399"/>
    </location>
</feature>
<feature type="compositionally biased region" description="Low complexity" evidence="1">
    <location>
        <begin position="495"/>
        <end position="507"/>
    </location>
</feature>
<feature type="compositionally biased region" description="Low complexity" evidence="1">
    <location>
        <begin position="526"/>
        <end position="577"/>
    </location>
</feature>
<keyword evidence="2" id="KW-0812">Transmembrane</keyword>
<evidence type="ECO:0000256" key="2">
    <source>
        <dbReference type="SAM" id="Phobius"/>
    </source>
</evidence>
<evidence type="ECO:0000256" key="1">
    <source>
        <dbReference type="SAM" id="MobiDB-lite"/>
    </source>
</evidence>
<feature type="compositionally biased region" description="Basic and acidic residues" evidence="1">
    <location>
        <begin position="174"/>
        <end position="187"/>
    </location>
</feature>
<reference evidence="3 4" key="1">
    <citation type="submission" date="2018-11" db="EMBL/GenBank/DDBJ databases">
        <title>Genome sequence of Saitozyma podzolica DSM 27192.</title>
        <authorList>
            <person name="Aliyu H."/>
            <person name="Gorte O."/>
            <person name="Ochsenreither K."/>
        </authorList>
    </citation>
    <scope>NUCLEOTIDE SEQUENCE [LARGE SCALE GENOMIC DNA]</scope>
    <source>
        <strain evidence="3 4">DSM 27192</strain>
    </source>
</reference>
<feature type="compositionally biased region" description="Polar residues" evidence="1">
    <location>
        <begin position="649"/>
        <end position="659"/>
    </location>
</feature>
<feature type="region of interest" description="Disordered" evidence="1">
    <location>
        <begin position="222"/>
        <end position="337"/>
    </location>
</feature>
<evidence type="ECO:0000313" key="4">
    <source>
        <dbReference type="Proteomes" id="UP000279259"/>
    </source>
</evidence>
<protein>
    <submittedName>
        <fullName evidence="3">Uncharacterized protein</fullName>
    </submittedName>
</protein>
<feature type="compositionally biased region" description="Pro residues" evidence="1">
    <location>
        <begin position="581"/>
        <end position="595"/>
    </location>
</feature>
<keyword evidence="2" id="KW-1133">Transmembrane helix</keyword>
<feature type="compositionally biased region" description="Polar residues" evidence="1">
    <location>
        <begin position="455"/>
        <end position="464"/>
    </location>
</feature>
<proteinExistence type="predicted"/>
<evidence type="ECO:0000313" key="3">
    <source>
        <dbReference type="EMBL" id="RSH81552.1"/>
    </source>
</evidence>
<feature type="compositionally biased region" description="Polar residues" evidence="1">
    <location>
        <begin position="613"/>
        <end position="639"/>
    </location>
</feature>
<feature type="compositionally biased region" description="Polar residues" evidence="1">
    <location>
        <begin position="509"/>
        <end position="525"/>
    </location>
</feature>
<dbReference type="AlphaFoldDB" id="A0A427XRL6"/>
<sequence>MQWSCNEREGHGGIYPGSGLQMTGVDTLYEYWYSTLRTESLVVGPRRDQERDRPQLLRRNHNPYSPQPWTLPQHQALQALQRPKRHSRVSLQHLTPSPSSFLRAVSNPAIAQLIEAIAAITLVVLVVVAIAGYLVYRLRPLRDRDRVRVRVPIRSCVCLGRDRPDGTGPLGSYDSDKDHPHIHDKNPNARAGSVAASSSAPLPLPLPALLFSYLDFTPPGPISLDHRQRHRATSPSSTAAGPIPRSRATTPLAQPILDPYELGRSPPRPTATGVRKYTGAQTRHSAHRSRVVPLLHEDSRMSSAGSASAGCSTSSACSLVPDQSTESAETRPSHGTCVTRATRAWRPTWDELFPWSSAATDRLLYRAQTPDVESNRAGPSPGDRTGSTSRPGRSATPQSDKYHGRSHVPVPRAGGQMDRADTKPPDTGTEDFRGSGSLTSPTPSIPLARSGTFGARSTHTRSTQPTPPPRVSPTSIRTHTESGSQTQQEQERRQQTPTQTTASQGPSRASMSTSNYDADVSSQSHSRTPSIPSIPPVSSTPYASSQSRLSHLSRLSRPTHSSHLSHLSHLSRQSHSTVTPEPVPPLPLNLPPPLYIPQLASSGASAPAHVRSGTPSSGSMSNAIPSSSVGVARAGTSSARGKRKESHPGRSTISTTTRSEVSKLSDSEASFGNDVGIVHRGRAGDE</sequence>
<name>A0A427XRL6_9TREE</name>
<dbReference type="Proteomes" id="UP000279259">
    <property type="component" value="Unassembled WGS sequence"/>
</dbReference>
<comment type="caution">
    <text evidence="3">The sequence shown here is derived from an EMBL/GenBank/DDBJ whole genome shotgun (WGS) entry which is preliminary data.</text>
</comment>
<feature type="transmembrane region" description="Helical" evidence="2">
    <location>
        <begin position="116"/>
        <end position="136"/>
    </location>
</feature>
<feature type="region of interest" description="Disordered" evidence="1">
    <location>
        <begin position="369"/>
        <end position="686"/>
    </location>
</feature>
<feature type="compositionally biased region" description="Low complexity" evidence="1">
    <location>
        <begin position="302"/>
        <end position="318"/>
    </location>
</feature>
<gene>
    <name evidence="3" type="ORF">EHS25_006174</name>
</gene>
<feature type="region of interest" description="Disordered" evidence="1">
    <location>
        <begin position="44"/>
        <end position="70"/>
    </location>
</feature>
<keyword evidence="2" id="KW-0472">Membrane</keyword>